<protein>
    <recommendedName>
        <fullName evidence="7">Sugar ABC transporter permease</fullName>
    </recommendedName>
</protein>
<comment type="caution">
    <text evidence="5">The sequence shown here is derived from an EMBL/GenBank/DDBJ whole genome shotgun (WGS) entry which is preliminary data.</text>
</comment>
<reference evidence="5 6" key="1">
    <citation type="submission" date="2019-08" db="EMBL/GenBank/DDBJ databases">
        <title>In-depth cultivation of the pig gut microbiome towards novel bacterial diversity and tailored functional studies.</title>
        <authorList>
            <person name="Wylensek D."/>
            <person name="Hitch T.C.A."/>
            <person name="Clavel T."/>
        </authorList>
    </citation>
    <scope>NUCLEOTIDE SEQUENCE [LARGE SCALE GENOMIC DNA]</scope>
    <source>
        <strain evidence="5 6">WCA-389-WT-23B</strain>
    </source>
</reference>
<evidence type="ECO:0000256" key="2">
    <source>
        <dbReference type="ARBA" id="ARBA00022692"/>
    </source>
</evidence>
<keyword evidence="4" id="KW-0472">Membrane</keyword>
<accession>A0A6N7WCG3</accession>
<gene>
    <name evidence="5" type="ORF">FYJ45_03215</name>
</gene>
<keyword evidence="6" id="KW-1185">Reference proteome</keyword>
<sequence length="97" mass="10528">MVNEDVHYSKGTIAIMLILAGQVVTNGSFDQLFNLYSSPVYQVGDTLDTYIFRESFITGGLNYGYSTAIGMFKSVIGVIMITVSNKIVTAIGVNGLY</sequence>
<evidence type="ECO:0000313" key="5">
    <source>
        <dbReference type="EMBL" id="MSS87394.1"/>
    </source>
</evidence>
<dbReference type="AlphaFoldDB" id="A0A6N7WCG3"/>
<proteinExistence type="predicted"/>
<keyword evidence="2" id="KW-0812">Transmembrane</keyword>
<evidence type="ECO:0000256" key="3">
    <source>
        <dbReference type="ARBA" id="ARBA00022989"/>
    </source>
</evidence>
<evidence type="ECO:0000256" key="1">
    <source>
        <dbReference type="ARBA" id="ARBA00004141"/>
    </source>
</evidence>
<dbReference type="InterPro" id="IPR035906">
    <property type="entry name" value="MetI-like_sf"/>
</dbReference>
<evidence type="ECO:0000313" key="6">
    <source>
        <dbReference type="Proteomes" id="UP000436047"/>
    </source>
</evidence>
<evidence type="ECO:0000256" key="4">
    <source>
        <dbReference type="ARBA" id="ARBA00023136"/>
    </source>
</evidence>
<name>A0A6N7WCG3_9FIRM</name>
<keyword evidence="3" id="KW-1133">Transmembrane helix</keyword>
<dbReference type="Proteomes" id="UP000436047">
    <property type="component" value="Unassembled WGS sequence"/>
</dbReference>
<dbReference type="EMBL" id="VUMI01000004">
    <property type="protein sequence ID" value="MSS87394.1"/>
    <property type="molecule type" value="Genomic_DNA"/>
</dbReference>
<comment type="subcellular location">
    <subcellularLocation>
        <location evidence="1">Membrane</location>
        <topology evidence="1">Multi-pass membrane protein</topology>
    </subcellularLocation>
</comment>
<dbReference type="GO" id="GO:0016020">
    <property type="term" value="C:membrane"/>
    <property type="evidence" value="ECO:0007669"/>
    <property type="project" value="UniProtKB-SubCell"/>
</dbReference>
<organism evidence="5 6">
    <name type="scientific">Eisenbergiella porci</name>
    <dbReference type="NCBI Taxonomy" id="2652274"/>
    <lineage>
        <taxon>Bacteria</taxon>
        <taxon>Bacillati</taxon>
        <taxon>Bacillota</taxon>
        <taxon>Clostridia</taxon>
        <taxon>Lachnospirales</taxon>
        <taxon>Lachnospiraceae</taxon>
        <taxon>Eisenbergiella</taxon>
    </lineage>
</organism>
<dbReference type="Gene3D" id="1.10.3720.10">
    <property type="entry name" value="MetI-like"/>
    <property type="match status" value="1"/>
</dbReference>
<evidence type="ECO:0008006" key="7">
    <source>
        <dbReference type="Google" id="ProtNLM"/>
    </source>
</evidence>